<dbReference type="PANTHER" id="PTHR45982">
    <property type="entry name" value="REGULATOR OF CHROMOSOME CONDENSATION"/>
    <property type="match status" value="1"/>
</dbReference>
<dbReference type="Gene3D" id="2.130.10.30">
    <property type="entry name" value="Regulator of chromosome condensation 1/beta-lactamase-inhibitor protein II"/>
    <property type="match status" value="3"/>
</dbReference>
<organism evidence="4 5">
    <name type="scientific">Hyalangium minutum</name>
    <dbReference type="NCBI Taxonomy" id="394096"/>
    <lineage>
        <taxon>Bacteria</taxon>
        <taxon>Pseudomonadati</taxon>
        <taxon>Myxococcota</taxon>
        <taxon>Myxococcia</taxon>
        <taxon>Myxococcales</taxon>
        <taxon>Cystobacterineae</taxon>
        <taxon>Archangiaceae</taxon>
        <taxon>Hyalangium</taxon>
    </lineage>
</organism>
<dbReference type="InterPro" id="IPR009091">
    <property type="entry name" value="RCC1/BLIP-II"/>
</dbReference>
<dbReference type="InterPro" id="IPR051553">
    <property type="entry name" value="Ran_GTPase-activating"/>
</dbReference>
<dbReference type="SUPFAM" id="SSF50985">
    <property type="entry name" value="RCC1/BLIP-II"/>
    <property type="match status" value="1"/>
</dbReference>
<feature type="domain" description="RCC1-like" evidence="3">
    <location>
        <begin position="454"/>
        <end position="764"/>
    </location>
</feature>
<dbReference type="InterPro" id="IPR000408">
    <property type="entry name" value="Reg_chr_condens"/>
</dbReference>
<keyword evidence="2" id="KW-0677">Repeat</keyword>
<accession>A0A085WC94</accession>
<dbReference type="PRINTS" id="PR00633">
    <property type="entry name" value="RCCNDNSATION"/>
</dbReference>
<dbReference type="EMBL" id="JMCB01000012">
    <property type="protein sequence ID" value="KFE65307.1"/>
    <property type="molecule type" value="Genomic_DNA"/>
</dbReference>
<comment type="caution">
    <text evidence="4">The sequence shown here is derived from an EMBL/GenBank/DDBJ whole genome shotgun (WGS) entry which is preliminary data.</text>
</comment>
<dbReference type="PROSITE" id="PS50012">
    <property type="entry name" value="RCC1_3"/>
    <property type="match status" value="6"/>
</dbReference>
<evidence type="ECO:0000256" key="2">
    <source>
        <dbReference type="ARBA" id="ARBA00022737"/>
    </source>
</evidence>
<dbReference type="InterPro" id="IPR058923">
    <property type="entry name" value="RCC1-like_dom"/>
</dbReference>
<proteinExistence type="predicted"/>
<name>A0A085WC94_9BACT</name>
<reference evidence="4 5" key="1">
    <citation type="submission" date="2014-04" db="EMBL/GenBank/DDBJ databases">
        <title>Genome assembly of Hyalangium minutum DSM 14724.</title>
        <authorList>
            <person name="Sharma G."/>
            <person name="Subramanian S."/>
        </authorList>
    </citation>
    <scope>NUCLEOTIDE SEQUENCE [LARGE SCALE GENOMIC DNA]</scope>
    <source>
        <strain evidence="4 5">DSM 14724</strain>
    </source>
</reference>
<sequence length="784" mass="81878">MSHPPYRFQSTRRALRKTALVLSALTFGLNGCSTQPSAPQQQEQEDSATATFSIKAADFFESSGQSGSRSSASLRSAQAFTFNEVTTLRITVKDKVSNTPLYVNFDLGFSAGEWSGEIPFLPKNKALVFHAAALNSAREVLFEGDTEQTLSLPYQTIIIALSAANDGRTISIPRIRKISVPSAFGSDQAGNVSFSVEANTGETLTYEITPAQGGGTFYPVNGSFTLATTSGTFVSQYVPPTVSSNTEFEHTVKVTNPAGHSVTTTFKTKIKPPGTTDGVQNTGITVLFAPVINSVSSSRITGTGNVLFQASVADNDAATDLRYAWSFTSAPSTNFNLTFTNNGTTNPATLQNYTTAAQGTITLAVTDTDNATTTLTYPLTPNQFPDNPVVEGGLTGINTIRAGESHTCALFNNGNLRCWGLNSSGELGYGNTFDIGDNEQPFTAGDVPLVGVGSKLAVGAHHTCALLDTGLVRCWGNNQYGQLGYNTTLNVGDGEPIVNYGYVNLGGIAVKIAAGAEHTCALMNTGNVRCWGRNNYGQLGRGHANDVGDNEQPYEGGDSDVNVGGTVKNIVAGGHHTCALLDNGHVRCWGFNAYGQLGYRDHTPLGDSEDPASRGDVPVGGDTVLQLAAGENHTCAVLSTGNLRCWGYNGFGQLGYGNTASVDTPSEAGDVDVGGQVLQVATGKLHTCALLGTGDLKCWGNGGSGRLGYGSASHRLAPTTVVDLGGSSAFQVTAGGSHTCALLSTGGARCWGENAAGQLGYGHVRDIGDTELPSSENDLQLLAP</sequence>
<dbReference type="AlphaFoldDB" id="A0A085WC94"/>
<evidence type="ECO:0000259" key="3">
    <source>
        <dbReference type="Pfam" id="PF25390"/>
    </source>
</evidence>
<keyword evidence="1" id="KW-0344">Guanine-nucleotide releasing factor</keyword>
<dbReference type="STRING" id="394096.DB31_1423"/>
<evidence type="ECO:0000313" key="5">
    <source>
        <dbReference type="Proteomes" id="UP000028725"/>
    </source>
</evidence>
<dbReference type="GO" id="GO:0005737">
    <property type="term" value="C:cytoplasm"/>
    <property type="evidence" value="ECO:0007669"/>
    <property type="project" value="TreeGrafter"/>
</dbReference>
<dbReference type="Proteomes" id="UP000028725">
    <property type="component" value="Unassembled WGS sequence"/>
</dbReference>
<keyword evidence="5" id="KW-1185">Reference proteome</keyword>
<dbReference type="RefSeq" id="WP_044193096.1">
    <property type="nucleotide sequence ID" value="NZ_JMCB01000012.1"/>
</dbReference>
<evidence type="ECO:0000256" key="1">
    <source>
        <dbReference type="ARBA" id="ARBA00022658"/>
    </source>
</evidence>
<dbReference type="GO" id="GO:0005085">
    <property type="term" value="F:guanyl-nucleotide exchange factor activity"/>
    <property type="evidence" value="ECO:0007669"/>
    <property type="project" value="TreeGrafter"/>
</dbReference>
<dbReference type="OrthoDB" id="9758365at2"/>
<evidence type="ECO:0000313" key="4">
    <source>
        <dbReference type="EMBL" id="KFE65307.1"/>
    </source>
</evidence>
<dbReference type="Pfam" id="PF25390">
    <property type="entry name" value="WD40_RLD"/>
    <property type="match status" value="1"/>
</dbReference>
<dbReference type="Pfam" id="PF13540">
    <property type="entry name" value="RCC1_2"/>
    <property type="match status" value="1"/>
</dbReference>
<dbReference type="PANTHER" id="PTHR45982:SF1">
    <property type="entry name" value="REGULATOR OF CHROMOSOME CONDENSATION"/>
    <property type="match status" value="1"/>
</dbReference>
<gene>
    <name evidence="4" type="ORF">DB31_1423</name>
</gene>
<protein>
    <submittedName>
        <fullName evidence="4">Molybdopterin oxidoreductase, iron-sulfur binding subunit protein</fullName>
    </submittedName>
</protein>